<dbReference type="Proteomes" id="UP000680045">
    <property type="component" value="Unassembled WGS sequence"/>
</dbReference>
<dbReference type="AlphaFoldDB" id="A0A941FSD2"/>
<gene>
    <name evidence="1" type="ORF">KEH51_24100</name>
</gene>
<dbReference type="EMBL" id="JAGTPW010000057">
    <property type="protein sequence ID" value="MBR8645936.1"/>
    <property type="molecule type" value="Genomic_DNA"/>
</dbReference>
<organism evidence="1 2">
    <name type="scientific">Peribacillus frigoritolerans</name>
    <dbReference type="NCBI Taxonomy" id="450367"/>
    <lineage>
        <taxon>Bacteria</taxon>
        <taxon>Bacillati</taxon>
        <taxon>Bacillota</taxon>
        <taxon>Bacilli</taxon>
        <taxon>Bacillales</taxon>
        <taxon>Bacillaceae</taxon>
        <taxon>Peribacillus</taxon>
    </lineage>
</organism>
<evidence type="ECO:0000313" key="1">
    <source>
        <dbReference type="EMBL" id="MBR8645936.1"/>
    </source>
</evidence>
<sequence length="50" mass="5744">MLLIGWKKFATLLPNNWLAETPQTLASRRLGRQSAERERISEINSNVFEG</sequence>
<comment type="caution">
    <text evidence="1">The sequence shown here is derived from an EMBL/GenBank/DDBJ whole genome shotgun (WGS) entry which is preliminary data.</text>
</comment>
<evidence type="ECO:0000313" key="2">
    <source>
        <dbReference type="Proteomes" id="UP000680045"/>
    </source>
</evidence>
<reference evidence="1" key="1">
    <citation type="submission" date="2021-04" db="EMBL/GenBank/DDBJ databases">
        <title>Whole genome sequencing of Enterococci isolates from hospitalized patients.</title>
        <authorList>
            <person name="Ogoti B.M."/>
            <person name="Onyambu F.G."/>
        </authorList>
    </citation>
    <scope>NUCLEOTIDE SEQUENCE</scope>
    <source>
        <strain evidence="1">242</strain>
    </source>
</reference>
<accession>A0A941FSD2</accession>
<protein>
    <submittedName>
        <fullName evidence="1">Uncharacterized protein</fullName>
    </submittedName>
</protein>
<name>A0A941FSD2_9BACI</name>
<proteinExistence type="predicted"/>